<organism evidence="2 3">
    <name type="scientific">Halobacillus locisalis</name>
    <dbReference type="NCBI Taxonomy" id="220753"/>
    <lineage>
        <taxon>Bacteria</taxon>
        <taxon>Bacillati</taxon>
        <taxon>Bacillota</taxon>
        <taxon>Bacilli</taxon>
        <taxon>Bacillales</taxon>
        <taxon>Bacillaceae</taxon>
        <taxon>Halobacillus</taxon>
    </lineage>
</organism>
<feature type="compositionally biased region" description="Low complexity" evidence="1">
    <location>
        <begin position="11"/>
        <end position="21"/>
    </location>
</feature>
<evidence type="ECO:0000313" key="3">
    <source>
        <dbReference type="Proteomes" id="UP000571017"/>
    </source>
</evidence>
<keyword evidence="3" id="KW-1185">Reference proteome</keyword>
<reference evidence="2 3" key="1">
    <citation type="journal article" date="2004" name="Extremophiles">
        <title>Halobacillus locisalis sp. nov., a halophilic bacterium isolated from a marine solar saltern of the Yellow Sea in Korea.</title>
        <authorList>
            <person name="Yoon J.H."/>
            <person name="Kang K.H."/>
            <person name="Oh T.K."/>
            <person name="Park Y.H."/>
        </authorList>
    </citation>
    <scope>NUCLEOTIDE SEQUENCE [LARGE SCALE GENOMIC DNA]</scope>
    <source>
        <strain evidence="2 3">KCTC 3788</strain>
    </source>
</reference>
<comment type="caution">
    <text evidence="2">The sequence shown here is derived from an EMBL/GenBank/DDBJ whole genome shotgun (WGS) entry which is preliminary data.</text>
</comment>
<accession>A0A838CVY8</accession>
<dbReference type="Proteomes" id="UP000571017">
    <property type="component" value="Unassembled WGS sequence"/>
</dbReference>
<sequence>MSNEKCPTRNTPELPSPTSCLPEEETEELEEKIDKANQLLLSLALSESDDVTKQQTMMKLLDGIVGLRVRVLMQAEEETTVEGKLKLVGYDFALLEDDGVEKIVPFTFMKTVEACGRFAEMDHEPSLEDIDECFRELLVNQFGCVVSGSPELINLFFRIRLDIYLLLVEAKRIRVYTESDEFRDGLLTDVNKGSIVTQDKGKTEVFNLDHILMIDLLQ</sequence>
<dbReference type="EMBL" id="JACEFG010000003">
    <property type="protein sequence ID" value="MBA2176083.1"/>
    <property type="molecule type" value="Genomic_DNA"/>
</dbReference>
<dbReference type="AlphaFoldDB" id="A0A838CVY8"/>
<dbReference type="RefSeq" id="WP_181473124.1">
    <property type="nucleotide sequence ID" value="NZ_JACEFG010000003.1"/>
</dbReference>
<name>A0A838CVY8_9BACI</name>
<gene>
    <name evidence="2" type="ORF">H0266_14395</name>
</gene>
<feature type="region of interest" description="Disordered" evidence="1">
    <location>
        <begin position="1"/>
        <end position="29"/>
    </location>
</feature>
<proteinExistence type="predicted"/>
<evidence type="ECO:0000256" key="1">
    <source>
        <dbReference type="SAM" id="MobiDB-lite"/>
    </source>
</evidence>
<feature type="compositionally biased region" description="Polar residues" evidence="1">
    <location>
        <begin position="1"/>
        <end position="10"/>
    </location>
</feature>
<evidence type="ECO:0000313" key="2">
    <source>
        <dbReference type="EMBL" id="MBA2176083.1"/>
    </source>
</evidence>
<protein>
    <submittedName>
        <fullName evidence="2">Uncharacterized protein</fullName>
    </submittedName>
</protein>